<sequence length="463" mass="49216">MDTTTTRDPQPGRTTHPQPSTLRTGDPTPGPVLDLVIPVYDEEAGLERAVRAARHFLDTEFPYPARLTIADNASDDRTLDIARRLADELDGVSVVHLDAKGRGRALHTAWLGSDAQVLAYMDVDLSTDLSALLPLVAPLVSGHSHLAIGTRLSRTSRVVRGPRREVISRCYNLLLRGTLATRFSDAQCGFKAIRSDAAQWLLPLVADNGWFFDTELLVLAEKAGLRIHEVPVDWVDDPDSRVDVLATAKADLRGIVRVGRDLAAGRLPLASVREHLPLVGDARSSTAVTGGGLLLRQLVRFAVVGVLSTVAYAVLYLLLAGPIGPQSANVTALLLTAVANTAANRRLTFGVRGRSRAVRHQGQGLAVFALAWALTAGSLAALHAVAPAAPRTAELVVLVAANLAATVLRFVLLRTWVFRQHDRATPAGTTPAALRAATAPTALRAVPAPAAADTTAPSEGTLR</sequence>
<evidence type="ECO:0000256" key="2">
    <source>
        <dbReference type="ARBA" id="ARBA00004389"/>
    </source>
</evidence>
<evidence type="ECO:0000256" key="3">
    <source>
        <dbReference type="ARBA" id="ARBA00004922"/>
    </source>
</evidence>
<feature type="region of interest" description="Disordered" evidence="14">
    <location>
        <begin position="1"/>
        <end position="30"/>
    </location>
</feature>
<evidence type="ECO:0000259" key="17">
    <source>
        <dbReference type="Pfam" id="PF04138"/>
    </source>
</evidence>
<feature type="compositionally biased region" description="Polar residues" evidence="14">
    <location>
        <begin position="1"/>
        <end position="23"/>
    </location>
</feature>
<dbReference type="PANTHER" id="PTHR10859">
    <property type="entry name" value="GLYCOSYL TRANSFERASE"/>
    <property type="match status" value="1"/>
</dbReference>
<dbReference type="EMBL" id="BONK01000020">
    <property type="protein sequence ID" value="GIG23521.1"/>
    <property type="molecule type" value="Genomic_DNA"/>
</dbReference>
<evidence type="ECO:0000256" key="5">
    <source>
        <dbReference type="ARBA" id="ARBA00012583"/>
    </source>
</evidence>
<organism evidence="18 19">
    <name type="scientific">Cellulomonas chitinilytica</name>
    <dbReference type="NCBI Taxonomy" id="398759"/>
    <lineage>
        <taxon>Bacteria</taxon>
        <taxon>Bacillati</taxon>
        <taxon>Actinomycetota</taxon>
        <taxon>Actinomycetes</taxon>
        <taxon>Micrococcales</taxon>
        <taxon>Cellulomonadaceae</taxon>
        <taxon>Cellulomonas</taxon>
    </lineage>
</organism>
<comment type="subcellular location">
    <subcellularLocation>
        <location evidence="2">Endoplasmic reticulum membrane</location>
        <topology evidence="2">Single-pass membrane protein</topology>
    </subcellularLocation>
    <subcellularLocation>
        <location evidence="1">Membrane</location>
        <topology evidence="1">Multi-pass membrane protein</topology>
    </subcellularLocation>
</comment>
<evidence type="ECO:0000256" key="4">
    <source>
        <dbReference type="ARBA" id="ARBA00006739"/>
    </source>
</evidence>
<evidence type="ECO:0000256" key="15">
    <source>
        <dbReference type="SAM" id="Phobius"/>
    </source>
</evidence>
<evidence type="ECO:0000256" key="12">
    <source>
        <dbReference type="ARBA" id="ARBA00023136"/>
    </source>
</evidence>
<keyword evidence="6" id="KW-0328">Glycosyltransferase</keyword>
<dbReference type="Pfam" id="PF04138">
    <property type="entry name" value="GtrA_DPMS_TM"/>
    <property type="match status" value="1"/>
</dbReference>
<dbReference type="InterPro" id="IPR029044">
    <property type="entry name" value="Nucleotide-diphossugar_trans"/>
</dbReference>
<reference evidence="18" key="1">
    <citation type="submission" date="2021-01" db="EMBL/GenBank/DDBJ databases">
        <title>Whole genome shotgun sequence of Cellulomonas chitinilytica NBRC 110799.</title>
        <authorList>
            <person name="Komaki H."/>
            <person name="Tamura T."/>
        </authorList>
    </citation>
    <scope>NUCLEOTIDE SEQUENCE</scope>
    <source>
        <strain evidence="18">NBRC 110799</strain>
    </source>
</reference>
<protein>
    <recommendedName>
        <fullName evidence="5">dolichyl-phosphate beta-glucosyltransferase</fullName>
        <ecNumber evidence="5">2.4.1.117</ecNumber>
    </recommendedName>
</protein>
<dbReference type="InterPro" id="IPR007267">
    <property type="entry name" value="GtrA_DPMS_TM"/>
</dbReference>
<dbReference type="SUPFAM" id="SSF53448">
    <property type="entry name" value="Nucleotide-diphospho-sugar transferases"/>
    <property type="match status" value="1"/>
</dbReference>
<dbReference type="CDD" id="cd04188">
    <property type="entry name" value="DPG_synthase"/>
    <property type="match status" value="1"/>
</dbReference>
<dbReference type="InterPro" id="IPR035518">
    <property type="entry name" value="DPG_synthase"/>
</dbReference>
<feature type="transmembrane region" description="Helical" evidence="15">
    <location>
        <begin position="326"/>
        <end position="343"/>
    </location>
</feature>
<dbReference type="AlphaFoldDB" id="A0A919P8H4"/>
<dbReference type="GO" id="GO:0006487">
    <property type="term" value="P:protein N-linked glycosylation"/>
    <property type="evidence" value="ECO:0007669"/>
    <property type="project" value="TreeGrafter"/>
</dbReference>
<feature type="domain" description="GtrA/DPMS transmembrane" evidence="17">
    <location>
        <begin position="300"/>
        <end position="418"/>
    </location>
</feature>
<proteinExistence type="inferred from homology"/>
<evidence type="ECO:0000256" key="13">
    <source>
        <dbReference type="ARBA" id="ARBA00045097"/>
    </source>
</evidence>
<keyword evidence="12 15" id="KW-0472">Membrane</keyword>
<keyword evidence="10" id="KW-0735">Signal-anchor</keyword>
<evidence type="ECO:0000259" key="16">
    <source>
        <dbReference type="Pfam" id="PF00535"/>
    </source>
</evidence>
<dbReference type="Pfam" id="PF00535">
    <property type="entry name" value="Glycos_transf_2"/>
    <property type="match status" value="1"/>
</dbReference>
<keyword evidence="7" id="KW-0808">Transferase</keyword>
<gene>
    <name evidence="18" type="ORF">Cch01nite_42450</name>
</gene>
<dbReference type="EC" id="2.4.1.117" evidence="5"/>
<evidence type="ECO:0000256" key="7">
    <source>
        <dbReference type="ARBA" id="ARBA00022679"/>
    </source>
</evidence>
<feature type="transmembrane region" description="Helical" evidence="15">
    <location>
        <begin position="395"/>
        <end position="413"/>
    </location>
</feature>
<evidence type="ECO:0000256" key="11">
    <source>
        <dbReference type="ARBA" id="ARBA00022989"/>
    </source>
</evidence>
<evidence type="ECO:0000256" key="10">
    <source>
        <dbReference type="ARBA" id="ARBA00022968"/>
    </source>
</evidence>
<accession>A0A919P8H4</accession>
<dbReference type="GO" id="GO:0000271">
    <property type="term" value="P:polysaccharide biosynthetic process"/>
    <property type="evidence" value="ECO:0007669"/>
    <property type="project" value="InterPro"/>
</dbReference>
<feature type="domain" description="Glycosyltransferase 2-like" evidence="16">
    <location>
        <begin position="35"/>
        <end position="198"/>
    </location>
</feature>
<dbReference type="RefSeq" id="WP_203758525.1">
    <property type="nucleotide sequence ID" value="NZ_BONK01000020.1"/>
</dbReference>
<dbReference type="Proteomes" id="UP000632740">
    <property type="component" value="Unassembled WGS sequence"/>
</dbReference>
<dbReference type="PANTHER" id="PTHR10859:SF91">
    <property type="entry name" value="DOLICHYL-PHOSPHATE BETA-GLUCOSYLTRANSFERASE"/>
    <property type="match status" value="1"/>
</dbReference>
<feature type="transmembrane region" description="Helical" evidence="15">
    <location>
        <begin position="364"/>
        <end position="389"/>
    </location>
</feature>
<comment type="pathway">
    <text evidence="3">Protein modification; protein glycosylation.</text>
</comment>
<evidence type="ECO:0000256" key="6">
    <source>
        <dbReference type="ARBA" id="ARBA00022676"/>
    </source>
</evidence>
<comment type="caution">
    <text evidence="18">The sequence shown here is derived from an EMBL/GenBank/DDBJ whole genome shotgun (WGS) entry which is preliminary data.</text>
</comment>
<dbReference type="GO" id="GO:0016020">
    <property type="term" value="C:membrane"/>
    <property type="evidence" value="ECO:0007669"/>
    <property type="project" value="UniProtKB-SubCell"/>
</dbReference>
<keyword evidence="11 15" id="KW-1133">Transmembrane helix</keyword>
<comment type="catalytic activity">
    <reaction evidence="13">
        <text>a di-trans,poly-cis-dolichyl phosphate + UDP-alpha-D-glucose = a di-trans,poly-cis-dolichyl beta-D-glucosyl phosphate + UDP</text>
        <dbReference type="Rhea" id="RHEA:15401"/>
        <dbReference type="Rhea" id="RHEA-COMP:19498"/>
        <dbReference type="Rhea" id="RHEA-COMP:19502"/>
        <dbReference type="ChEBI" id="CHEBI:57525"/>
        <dbReference type="ChEBI" id="CHEBI:57683"/>
        <dbReference type="ChEBI" id="CHEBI:58223"/>
        <dbReference type="ChEBI" id="CHEBI:58885"/>
        <dbReference type="EC" id="2.4.1.117"/>
    </reaction>
    <physiologicalReaction direction="left-to-right" evidence="13">
        <dbReference type="Rhea" id="RHEA:15402"/>
    </physiologicalReaction>
</comment>
<comment type="similarity">
    <text evidence="4">Belongs to the glycosyltransferase 2 family.</text>
</comment>
<dbReference type="GO" id="GO:0004581">
    <property type="term" value="F:dolichyl-phosphate beta-glucosyltransferase activity"/>
    <property type="evidence" value="ECO:0007669"/>
    <property type="project" value="UniProtKB-EC"/>
</dbReference>
<keyword evidence="8 15" id="KW-0812">Transmembrane</keyword>
<evidence type="ECO:0000256" key="14">
    <source>
        <dbReference type="SAM" id="MobiDB-lite"/>
    </source>
</evidence>
<keyword evidence="19" id="KW-1185">Reference proteome</keyword>
<evidence type="ECO:0000256" key="9">
    <source>
        <dbReference type="ARBA" id="ARBA00022824"/>
    </source>
</evidence>
<keyword evidence="9" id="KW-0256">Endoplasmic reticulum</keyword>
<dbReference type="InterPro" id="IPR001173">
    <property type="entry name" value="Glyco_trans_2-like"/>
</dbReference>
<evidence type="ECO:0000256" key="8">
    <source>
        <dbReference type="ARBA" id="ARBA00022692"/>
    </source>
</evidence>
<dbReference type="Gene3D" id="3.90.550.10">
    <property type="entry name" value="Spore Coat Polysaccharide Biosynthesis Protein SpsA, Chain A"/>
    <property type="match status" value="1"/>
</dbReference>
<name>A0A919P8H4_9CELL</name>
<evidence type="ECO:0000313" key="19">
    <source>
        <dbReference type="Proteomes" id="UP000632740"/>
    </source>
</evidence>
<feature type="transmembrane region" description="Helical" evidence="15">
    <location>
        <begin position="298"/>
        <end position="320"/>
    </location>
</feature>
<evidence type="ECO:0000313" key="18">
    <source>
        <dbReference type="EMBL" id="GIG23521.1"/>
    </source>
</evidence>
<evidence type="ECO:0000256" key="1">
    <source>
        <dbReference type="ARBA" id="ARBA00004141"/>
    </source>
</evidence>